<gene>
    <name evidence="2" type="ORF">AVEN_165619_1</name>
</gene>
<dbReference type="InterPro" id="IPR036397">
    <property type="entry name" value="RNaseH_sf"/>
</dbReference>
<keyword evidence="1" id="KW-0812">Transmembrane</keyword>
<keyword evidence="3" id="KW-1185">Reference proteome</keyword>
<feature type="transmembrane region" description="Helical" evidence="1">
    <location>
        <begin position="12"/>
        <end position="37"/>
    </location>
</feature>
<dbReference type="OrthoDB" id="6021633at2759"/>
<protein>
    <recommendedName>
        <fullName evidence="4">Tc1-like transposase DDE domain-containing protein</fullName>
    </recommendedName>
</protein>
<dbReference type="Proteomes" id="UP000499080">
    <property type="component" value="Unassembled WGS sequence"/>
</dbReference>
<evidence type="ECO:0000313" key="3">
    <source>
        <dbReference type="Proteomes" id="UP000499080"/>
    </source>
</evidence>
<accession>A0A4Y2MG61</accession>
<organism evidence="2 3">
    <name type="scientific">Araneus ventricosus</name>
    <name type="common">Orbweaver spider</name>
    <name type="synonym">Epeira ventricosa</name>
    <dbReference type="NCBI Taxonomy" id="182803"/>
    <lineage>
        <taxon>Eukaryota</taxon>
        <taxon>Metazoa</taxon>
        <taxon>Ecdysozoa</taxon>
        <taxon>Arthropoda</taxon>
        <taxon>Chelicerata</taxon>
        <taxon>Arachnida</taxon>
        <taxon>Araneae</taxon>
        <taxon>Araneomorphae</taxon>
        <taxon>Entelegynae</taxon>
        <taxon>Araneoidea</taxon>
        <taxon>Araneidae</taxon>
        <taxon>Araneus</taxon>
    </lineage>
</organism>
<dbReference type="GO" id="GO:0003676">
    <property type="term" value="F:nucleic acid binding"/>
    <property type="evidence" value="ECO:0007669"/>
    <property type="project" value="InterPro"/>
</dbReference>
<sequence length="146" mass="16854">MKQWTLNARLGLYKTMAAQLCSGVFSFGSFWDLWYLYPQAIRYVEFLGDHLHPFILYCHPHRNGAFQQDNCTSHRSPDLNPIDHLWDILEKGVKAHHTTPATLTELWKALADVWQAIPVERFLKLVESMSRRVAAVITARGGPSRY</sequence>
<name>A0A4Y2MG61_ARAVE</name>
<dbReference type="EMBL" id="BGPR01007343">
    <property type="protein sequence ID" value="GBN26135.1"/>
    <property type="molecule type" value="Genomic_DNA"/>
</dbReference>
<evidence type="ECO:0000313" key="2">
    <source>
        <dbReference type="EMBL" id="GBN26135.1"/>
    </source>
</evidence>
<keyword evidence="1" id="KW-0472">Membrane</keyword>
<dbReference type="AlphaFoldDB" id="A0A4Y2MG61"/>
<proteinExistence type="predicted"/>
<evidence type="ECO:0008006" key="4">
    <source>
        <dbReference type="Google" id="ProtNLM"/>
    </source>
</evidence>
<comment type="caution">
    <text evidence="2">The sequence shown here is derived from an EMBL/GenBank/DDBJ whole genome shotgun (WGS) entry which is preliminary data.</text>
</comment>
<keyword evidence="1" id="KW-1133">Transmembrane helix</keyword>
<evidence type="ECO:0000256" key="1">
    <source>
        <dbReference type="SAM" id="Phobius"/>
    </source>
</evidence>
<dbReference type="Gene3D" id="3.30.420.10">
    <property type="entry name" value="Ribonuclease H-like superfamily/Ribonuclease H"/>
    <property type="match status" value="1"/>
</dbReference>
<reference evidence="2 3" key="1">
    <citation type="journal article" date="2019" name="Sci. Rep.">
        <title>Orb-weaving spider Araneus ventricosus genome elucidates the spidroin gene catalogue.</title>
        <authorList>
            <person name="Kono N."/>
            <person name="Nakamura H."/>
            <person name="Ohtoshi R."/>
            <person name="Moran D.A.P."/>
            <person name="Shinohara A."/>
            <person name="Yoshida Y."/>
            <person name="Fujiwara M."/>
            <person name="Mori M."/>
            <person name="Tomita M."/>
            <person name="Arakawa K."/>
        </authorList>
    </citation>
    <scope>NUCLEOTIDE SEQUENCE [LARGE SCALE GENOMIC DNA]</scope>
</reference>